<proteinExistence type="predicted"/>
<dbReference type="AlphaFoldDB" id="A0A8J3J344"/>
<sequence length="68" mass="8057">MTSIWNSPVFVKSEKQENGQSKNWFMESFESAQKKDQKRQEHRLTSYVCGIRLFFRASTRIGSRLARN</sequence>
<name>A0A8J3J344_9CHLR</name>
<keyword evidence="2" id="KW-1185">Reference proteome</keyword>
<reference evidence="1" key="1">
    <citation type="submission" date="2020-10" db="EMBL/GenBank/DDBJ databases">
        <title>Taxonomic study of unclassified bacteria belonging to the class Ktedonobacteria.</title>
        <authorList>
            <person name="Yabe S."/>
            <person name="Wang C.M."/>
            <person name="Zheng Y."/>
            <person name="Sakai Y."/>
            <person name="Cavaletti L."/>
            <person name="Monciardini P."/>
            <person name="Donadio S."/>
        </authorList>
    </citation>
    <scope>NUCLEOTIDE SEQUENCE</scope>
    <source>
        <strain evidence="1">ID150040</strain>
    </source>
</reference>
<evidence type="ECO:0000313" key="1">
    <source>
        <dbReference type="EMBL" id="GHO99891.1"/>
    </source>
</evidence>
<protein>
    <submittedName>
        <fullName evidence="1">Uncharacterized protein</fullName>
    </submittedName>
</protein>
<dbReference type="Proteomes" id="UP000597444">
    <property type="component" value="Unassembled WGS sequence"/>
</dbReference>
<accession>A0A8J3J344</accession>
<comment type="caution">
    <text evidence="1">The sequence shown here is derived from an EMBL/GenBank/DDBJ whole genome shotgun (WGS) entry which is preliminary data.</text>
</comment>
<gene>
    <name evidence="1" type="ORF">KSF_099390</name>
</gene>
<evidence type="ECO:0000313" key="2">
    <source>
        <dbReference type="Proteomes" id="UP000597444"/>
    </source>
</evidence>
<organism evidence="1 2">
    <name type="scientific">Reticulibacter mediterranei</name>
    <dbReference type="NCBI Taxonomy" id="2778369"/>
    <lineage>
        <taxon>Bacteria</taxon>
        <taxon>Bacillati</taxon>
        <taxon>Chloroflexota</taxon>
        <taxon>Ktedonobacteria</taxon>
        <taxon>Ktedonobacterales</taxon>
        <taxon>Reticulibacteraceae</taxon>
        <taxon>Reticulibacter</taxon>
    </lineage>
</organism>
<dbReference type="EMBL" id="BNJK01000002">
    <property type="protein sequence ID" value="GHO99891.1"/>
    <property type="molecule type" value="Genomic_DNA"/>
</dbReference>